<evidence type="ECO:0000313" key="3">
    <source>
        <dbReference type="Proteomes" id="UP001224418"/>
    </source>
</evidence>
<feature type="transmembrane region" description="Helical" evidence="1">
    <location>
        <begin position="84"/>
        <end position="106"/>
    </location>
</feature>
<evidence type="ECO:0000256" key="1">
    <source>
        <dbReference type="SAM" id="Phobius"/>
    </source>
</evidence>
<keyword evidence="1" id="KW-0472">Membrane</keyword>
<dbReference type="RefSeq" id="WP_111941898.1">
    <property type="nucleotide sequence ID" value="NZ_BAAACJ010000001.1"/>
</dbReference>
<protein>
    <submittedName>
        <fullName evidence="2">Stage II sporulation protein M</fullName>
    </submittedName>
</protein>
<sequence>MVGINRDVKVNSNDLLFHVQKNFVLYILCFICVCVGVIIGIYNVKYMSAADKGTMIQWIEGSINLYNSSNISKVAVFFTSMKNYLPIILLIWFLGLTIIGIPLVLILDVLKGYALGFTFSFIINSFGTKGLWVGMGAVLLQNLIFLPCIIIISVYSMEFSINIIRNKSQEGVFYSIFSSMLSYSLKFFVVFLFMCIGFFIEAFICPYILNLLNSAVRVIGI</sequence>
<comment type="caution">
    <text evidence="2">The sequence shown here is derived from an EMBL/GenBank/DDBJ whole genome shotgun (WGS) entry which is preliminary data.</text>
</comment>
<feature type="transmembrane region" description="Helical" evidence="1">
    <location>
        <begin position="185"/>
        <end position="209"/>
    </location>
</feature>
<reference evidence="2 3" key="1">
    <citation type="submission" date="2023-07" db="EMBL/GenBank/DDBJ databases">
        <title>Genomic Encyclopedia of Type Strains, Phase IV (KMG-IV): sequencing the most valuable type-strain genomes for metagenomic binning, comparative biology and taxonomic classification.</title>
        <authorList>
            <person name="Goeker M."/>
        </authorList>
    </citation>
    <scope>NUCLEOTIDE SEQUENCE [LARGE SCALE GENOMIC DNA]</scope>
    <source>
        <strain evidence="2 3">DSM 1400</strain>
    </source>
</reference>
<gene>
    <name evidence="2" type="ORF">QOZ93_001508</name>
</gene>
<evidence type="ECO:0000313" key="2">
    <source>
        <dbReference type="EMBL" id="MDQ0479766.1"/>
    </source>
</evidence>
<dbReference type="NCBIfam" id="TIGR02831">
    <property type="entry name" value="spo_II_M"/>
    <property type="match status" value="1"/>
</dbReference>
<dbReference type="EMBL" id="JAUSWN010000011">
    <property type="protein sequence ID" value="MDQ0479766.1"/>
    <property type="molecule type" value="Genomic_DNA"/>
</dbReference>
<name>A0ABU0JRP2_HATLI</name>
<organism evidence="2 3">
    <name type="scientific">Hathewaya limosa</name>
    <name type="common">Clostridium limosum</name>
    <dbReference type="NCBI Taxonomy" id="1536"/>
    <lineage>
        <taxon>Bacteria</taxon>
        <taxon>Bacillati</taxon>
        <taxon>Bacillota</taxon>
        <taxon>Clostridia</taxon>
        <taxon>Eubacteriales</taxon>
        <taxon>Clostridiaceae</taxon>
        <taxon>Hathewaya</taxon>
    </lineage>
</organism>
<feature type="transmembrane region" description="Helical" evidence="1">
    <location>
        <begin position="23"/>
        <end position="42"/>
    </location>
</feature>
<proteinExistence type="predicted"/>
<accession>A0ABU0JRP2</accession>
<keyword evidence="1" id="KW-1133">Transmembrane helix</keyword>
<dbReference type="Proteomes" id="UP001224418">
    <property type="component" value="Unassembled WGS sequence"/>
</dbReference>
<dbReference type="InterPro" id="IPR002798">
    <property type="entry name" value="SpoIIM-like"/>
</dbReference>
<dbReference type="PIRSF" id="PIRSF038973">
    <property type="entry name" value="SpoIIM"/>
    <property type="match status" value="1"/>
</dbReference>
<feature type="transmembrane region" description="Helical" evidence="1">
    <location>
        <begin position="144"/>
        <end position="164"/>
    </location>
</feature>
<dbReference type="InterPro" id="IPR014196">
    <property type="entry name" value="SpoIIM"/>
</dbReference>
<feature type="transmembrane region" description="Helical" evidence="1">
    <location>
        <begin position="113"/>
        <end position="132"/>
    </location>
</feature>
<dbReference type="Pfam" id="PF01944">
    <property type="entry name" value="SpoIIM"/>
    <property type="match status" value="1"/>
</dbReference>
<keyword evidence="3" id="KW-1185">Reference proteome</keyword>
<keyword evidence="1" id="KW-0812">Transmembrane</keyword>